<name>A0A1W2D0X4_9HYPH</name>
<evidence type="ECO:0000313" key="3">
    <source>
        <dbReference type="EMBL" id="SMC91197.1"/>
    </source>
</evidence>
<dbReference type="InterPro" id="IPR010839">
    <property type="entry name" value="AtuA_N"/>
</dbReference>
<organism evidence="3 4">
    <name type="scientific">Fulvimarina manganoxydans</name>
    <dbReference type="NCBI Taxonomy" id="937218"/>
    <lineage>
        <taxon>Bacteria</taxon>
        <taxon>Pseudomonadati</taxon>
        <taxon>Pseudomonadota</taxon>
        <taxon>Alphaproteobacteria</taxon>
        <taxon>Hyphomicrobiales</taxon>
        <taxon>Aurantimonadaceae</taxon>
        <taxon>Fulvimarina</taxon>
    </lineage>
</organism>
<dbReference type="PANTHER" id="PTHR47708:SF2">
    <property type="entry name" value="SI:CH73-132F6.5"/>
    <property type="match status" value="1"/>
</dbReference>
<dbReference type="Proteomes" id="UP000192656">
    <property type="component" value="Unassembled WGS sequence"/>
</dbReference>
<reference evidence="3 4" key="1">
    <citation type="submission" date="2017-04" db="EMBL/GenBank/DDBJ databases">
        <authorList>
            <person name="Afonso C.L."/>
            <person name="Miller P.J."/>
            <person name="Scott M.A."/>
            <person name="Spackman E."/>
            <person name="Goraichik I."/>
            <person name="Dimitrov K.M."/>
            <person name="Suarez D.L."/>
            <person name="Swayne D.E."/>
        </authorList>
    </citation>
    <scope>NUCLEOTIDE SEQUENCE [LARGE SCALE GENOMIC DNA]</scope>
    <source>
        <strain evidence="3 4">CGMCC 1.10972</strain>
    </source>
</reference>
<feature type="region of interest" description="Disordered" evidence="1">
    <location>
        <begin position="110"/>
        <end position="129"/>
    </location>
</feature>
<evidence type="ECO:0000256" key="1">
    <source>
        <dbReference type="SAM" id="MobiDB-lite"/>
    </source>
</evidence>
<dbReference type="AlphaFoldDB" id="A0A1W2D0X4"/>
<feature type="domain" description="Acyclic terpene utilisation N-terminal" evidence="2">
    <location>
        <begin position="1"/>
        <end position="97"/>
    </location>
</feature>
<evidence type="ECO:0000313" key="4">
    <source>
        <dbReference type="Proteomes" id="UP000192656"/>
    </source>
</evidence>
<gene>
    <name evidence="3" type="ORF">SAMN06297251_11243</name>
</gene>
<dbReference type="Pfam" id="PF07287">
    <property type="entry name" value="AtuA"/>
    <property type="match status" value="1"/>
</dbReference>
<dbReference type="STRING" id="937218.SAMN06297251_11243"/>
<dbReference type="EMBL" id="FWXR01000012">
    <property type="protein sequence ID" value="SMC91197.1"/>
    <property type="molecule type" value="Genomic_DNA"/>
</dbReference>
<evidence type="ECO:0000259" key="2">
    <source>
        <dbReference type="Pfam" id="PF07287"/>
    </source>
</evidence>
<accession>A0A1W2D0X4</accession>
<sequence length="129" mass="13357">MTGGYFADPGFKDVNGLEAIGFPICEVSPDGSLVLTKPEGTGGCVDERIVKEQLLYEIHDPSAYLTPDVVLDLSSVEVREVGRDRVRVFGAKGKPRPVISGAARAGSPLTSTISATASSGAGTILGPQP</sequence>
<dbReference type="PANTHER" id="PTHR47708">
    <property type="match status" value="1"/>
</dbReference>
<proteinExistence type="predicted"/>
<protein>
    <recommendedName>
        <fullName evidence="2">Acyclic terpene utilisation N-terminal domain-containing protein</fullName>
    </recommendedName>
</protein>
<keyword evidence="4" id="KW-1185">Reference proteome</keyword>